<dbReference type="CDD" id="cd06426">
    <property type="entry name" value="NTP_transferase_like_2"/>
    <property type="match status" value="1"/>
</dbReference>
<protein>
    <submittedName>
        <fullName evidence="3">CBS domain-containing protein</fullName>
    </submittedName>
</protein>
<dbReference type="STRING" id="142842.SAMN02745118_00836"/>
<dbReference type="Pfam" id="PF00483">
    <property type="entry name" value="NTP_transferase"/>
    <property type="match status" value="1"/>
</dbReference>
<accession>A0A1T4KM49</accession>
<dbReference type="AlphaFoldDB" id="A0A1T4KM49"/>
<dbReference type="Proteomes" id="UP000190625">
    <property type="component" value="Unassembled WGS sequence"/>
</dbReference>
<keyword evidence="4" id="KW-1185">Reference proteome</keyword>
<dbReference type="InterPro" id="IPR005835">
    <property type="entry name" value="NTP_transferase_dom"/>
</dbReference>
<dbReference type="Gene3D" id="3.10.580.10">
    <property type="entry name" value="CBS-domain"/>
    <property type="match status" value="1"/>
</dbReference>
<organism evidence="3 4">
    <name type="scientific">Selenihalanaerobacter shriftii</name>
    <dbReference type="NCBI Taxonomy" id="142842"/>
    <lineage>
        <taxon>Bacteria</taxon>
        <taxon>Bacillati</taxon>
        <taxon>Bacillota</taxon>
        <taxon>Clostridia</taxon>
        <taxon>Halanaerobiales</taxon>
        <taxon>Halobacteroidaceae</taxon>
        <taxon>Selenihalanaerobacter</taxon>
    </lineage>
</organism>
<dbReference type="Pfam" id="PF00571">
    <property type="entry name" value="CBS"/>
    <property type="match status" value="2"/>
</dbReference>
<sequence length="352" mass="40529">MVKWDIEDLLVYAESSIERAIEAVDKGRRQIALVVDEEQHLLGTITDGDIRRAILNKLALTESVCQIMNTDYTWLPVTASKQIIEKTFKKNKMIHQIPLLDDDNRVVDLVLLDNIIGTEEKENYVILMAGGLGTRLRPLTDDIPKPMLTVGNKPILEIIIDQFKEYGYHNFLIAVNYKSEIIESYFGNGSKFGANIDYIRENKRLGTAGALKLAEDKLNGKPIFVMNGDILTEVNFRSFMAFHQNNKFDLTMATRKYEYQSPYGVVNIDEVKVRSLEEKPSYYYFINAGIYCLNPEMIKYIPKNDFFDITDVINSALNDSNNVGSFPIREYWIDIGQKKDYYQANEDYNLNY</sequence>
<dbReference type="InterPro" id="IPR029044">
    <property type="entry name" value="Nucleotide-diphossugar_trans"/>
</dbReference>
<reference evidence="4" key="1">
    <citation type="submission" date="2017-02" db="EMBL/GenBank/DDBJ databases">
        <authorList>
            <person name="Varghese N."/>
            <person name="Submissions S."/>
        </authorList>
    </citation>
    <scope>NUCLEOTIDE SEQUENCE [LARGE SCALE GENOMIC DNA]</scope>
    <source>
        <strain evidence="4">ATCC BAA-73</strain>
    </source>
</reference>
<dbReference type="SUPFAM" id="SSF53448">
    <property type="entry name" value="Nucleotide-diphospho-sugar transferases"/>
    <property type="match status" value="1"/>
</dbReference>
<proteinExistence type="predicted"/>
<dbReference type="SUPFAM" id="SSF54631">
    <property type="entry name" value="CBS-domain pair"/>
    <property type="match status" value="1"/>
</dbReference>
<evidence type="ECO:0000256" key="1">
    <source>
        <dbReference type="PROSITE-ProRule" id="PRU00703"/>
    </source>
</evidence>
<dbReference type="Gene3D" id="3.90.550.10">
    <property type="entry name" value="Spore Coat Polysaccharide Biosynthesis Protein SpsA, Chain A"/>
    <property type="match status" value="1"/>
</dbReference>
<dbReference type="CDD" id="cd04607">
    <property type="entry name" value="CBS_pair_NTP_transferase_assoc"/>
    <property type="match status" value="1"/>
</dbReference>
<dbReference type="EMBL" id="FUWM01000006">
    <property type="protein sequence ID" value="SJZ43474.1"/>
    <property type="molecule type" value="Genomic_DNA"/>
</dbReference>
<dbReference type="InterPro" id="IPR046342">
    <property type="entry name" value="CBS_dom_sf"/>
</dbReference>
<dbReference type="PANTHER" id="PTHR22572">
    <property type="entry name" value="SUGAR-1-PHOSPHATE GUANYL TRANSFERASE"/>
    <property type="match status" value="1"/>
</dbReference>
<dbReference type="RefSeq" id="WP_078809326.1">
    <property type="nucleotide sequence ID" value="NZ_FUWM01000006.1"/>
</dbReference>
<dbReference type="InterPro" id="IPR050486">
    <property type="entry name" value="Mannose-1P_guanyltransferase"/>
</dbReference>
<evidence type="ECO:0000313" key="3">
    <source>
        <dbReference type="EMBL" id="SJZ43474.1"/>
    </source>
</evidence>
<keyword evidence="1" id="KW-0129">CBS domain</keyword>
<evidence type="ECO:0000259" key="2">
    <source>
        <dbReference type="PROSITE" id="PS51371"/>
    </source>
</evidence>
<feature type="domain" description="CBS" evidence="2">
    <location>
        <begin position="1"/>
        <end position="60"/>
    </location>
</feature>
<dbReference type="OrthoDB" id="9801899at2"/>
<dbReference type="InterPro" id="IPR000644">
    <property type="entry name" value="CBS_dom"/>
</dbReference>
<name>A0A1T4KM49_9FIRM</name>
<evidence type="ECO:0000313" key="4">
    <source>
        <dbReference type="Proteomes" id="UP000190625"/>
    </source>
</evidence>
<gene>
    <name evidence="3" type="ORF">SAMN02745118_00836</name>
</gene>
<dbReference type="PROSITE" id="PS51371">
    <property type="entry name" value="CBS"/>
    <property type="match status" value="1"/>
</dbReference>